<comment type="caution">
    <text evidence="10">The sequence shown here is derived from an EMBL/GenBank/DDBJ whole genome shotgun (WGS) entry which is preliminary data.</text>
</comment>
<evidence type="ECO:0000256" key="3">
    <source>
        <dbReference type="ARBA" id="ARBA00022692"/>
    </source>
</evidence>
<evidence type="ECO:0000256" key="6">
    <source>
        <dbReference type="ARBA" id="ARBA00023136"/>
    </source>
</evidence>
<keyword evidence="7" id="KW-1071">Ligand-gated ion channel</keyword>
<keyword evidence="8" id="KW-0407">Ion channel</keyword>
<dbReference type="AlphaFoldDB" id="A0ABD2N4K6"/>
<evidence type="ECO:0000259" key="9">
    <source>
        <dbReference type="PROSITE" id="PS50042"/>
    </source>
</evidence>
<dbReference type="Gene3D" id="2.60.120.10">
    <property type="entry name" value="Jelly Rolls"/>
    <property type="match status" value="1"/>
</dbReference>
<keyword evidence="11" id="KW-1185">Reference proteome</keyword>
<evidence type="ECO:0000256" key="1">
    <source>
        <dbReference type="ARBA" id="ARBA00004141"/>
    </source>
</evidence>
<gene>
    <name evidence="10" type="ORF">HHI36_014952</name>
</gene>
<keyword evidence="6" id="KW-0472">Membrane</keyword>
<name>A0ABD2N4K6_9CUCU</name>
<keyword evidence="5" id="KW-0406">Ion transport</keyword>
<keyword evidence="2" id="KW-0813">Transport</keyword>
<evidence type="ECO:0000256" key="2">
    <source>
        <dbReference type="ARBA" id="ARBA00022448"/>
    </source>
</evidence>
<dbReference type="GO" id="GO:0034220">
    <property type="term" value="P:monoatomic ion transmembrane transport"/>
    <property type="evidence" value="ECO:0007669"/>
    <property type="project" value="UniProtKB-KW"/>
</dbReference>
<dbReference type="SUPFAM" id="SSF51206">
    <property type="entry name" value="cAMP-binding domain-like"/>
    <property type="match status" value="1"/>
</dbReference>
<evidence type="ECO:0000313" key="11">
    <source>
        <dbReference type="Proteomes" id="UP001516400"/>
    </source>
</evidence>
<dbReference type="InterPro" id="IPR014710">
    <property type="entry name" value="RmlC-like_jellyroll"/>
</dbReference>
<protein>
    <recommendedName>
        <fullName evidence="9">Cyclic nucleotide-binding domain-containing protein</fullName>
    </recommendedName>
</protein>
<accession>A0ABD2N4K6</accession>
<sequence>MQYEFQEILWHTCQSLVTKVETFKELPPPVMMKLVTLMKPEIYLPNDVVVHAGEVGSEMFFIYVGVLAVFTESGKEICHLSDGTHFGEIALLLNEPRVASVVAIDFCELYRLTKKDFHDAIEPYPQVKAKILKAAYDRFRETRIISQQ</sequence>
<dbReference type="PROSITE" id="PS50042">
    <property type="entry name" value="CNMP_BINDING_3"/>
    <property type="match status" value="1"/>
</dbReference>
<dbReference type="Proteomes" id="UP001516400">
    <property type="component" value="Unassembled WGS sequence"/>
</dbReference>
<evidence type="ECO:0000256" key="5">
    <source>
        <dbReference type="ARBA" id="ARBA00023065"/>
    </source>
</evidence>
<dbReference type="PANTHER" id="PTHR45638:SF11">
    <property type="entry name" value="CYCLIC NUCLEOTIDE-GATED CATION CHANNEL SUBUNIT A"/>
    <property type="match status" value="1"/>
</dbReference>
<proteinExistence type="predicted"/>
<dbReference type="Pfam" id="PF00027">
    <property type="entry name" value="cNMP_binding"/>
    <property type="match status" value="1"/>
</dbReference>
<dbReference type="InterPro" id="IPR050866">
    <property type="entry name" value="CNG_cation_channel"/>
</dbReference>
<reference evidence="10 11" key="1">
    <citation type="journal article" date="2021" name="BMC Biol.">
        <title>Horizontally acquired antibacterial genes associated with adaptive radiation of ladybird beetles.</title>
        <authorList>
            <person name="Li H.S."/>
            <person name="Tang X.F."/>
            <person name="Huang Y.H."/>
            <person name="Xu Z.Y."/>
            <person name="Chen M.L."/>
            <person name="Du X.Y."/>
            <person name="Qiu B.Y."/>
            <person name="Chen P.T."/>
            <person name="Zhang W."/>
            <person name="Slipinski A."/>
            <person name="Escalona H.E."/>
            <person name="Waterhouse R.M."/>
            <person name="Zwick A."/>
            <person name="Pang H."/>
        </authorList>
    </citation>
    <scope>NUCLEOTIDE SEQUENCE [LARGE SCALE GENOMIC DNA]</scope>
    <source>
        <strain evidence="10">SYSU2018</strain>
    </source>
</reference>
<dbReference type="GO" id="GO:0016020">
    <property type="term" value="C:membrane"/>
    <property type="evidence" value="ECO:0007669"/>
    <property type="project" value="UniProtKB-SubCell"/>
</dbReference>
<keyword evidence="4" id="KW-1133">Transmembrane helix</keyword>
<dbReference type="EMBL" id="JABFTP020000062">
    <property type="protein sequence ID" value="KAL3273512.1"/>
    <property type="molecule type" value="Genomic_DNA"/>
</dbReference>
<keyword evidence="3" id="KW-0812">Transmembrane</keyword>
<organism evidence="10 11">
    <name type="scientific">Cryptolaemus montrouzieri</name>
    <dbReference type="NCBI Taxonomy" id="559131"/>
    <lineage>
        <taxon>Eukaryota</taxon>
        <taxon>Metazoa</taxon>
        <taxon>Ecdysozoa</taxon>
        <taxon>Arthropoda</taxon>
        <taxon>Hexapoda</taxon>
        <taxon>Insecta</taxon>
        <taxon>Pterygota</taxon>
        <taxon>Neoptera</taxon>
        <taxon>Endopterygota</taxon>
        <taxon>Coleoptera</taxon>
        <taxon>Polyphaga</taxon>
        <taxon>Cucujiformia</taxon>
        <taxon>Coccinelloidea</taxon>
        <taxon>Coccinellidae</taxon>
        <taxon>Scymninae</taxon>
        <taxon>Scymnini</taxon>
        <taxon>Cryptolaemus</taxon>
    </lineage>
</organism>
<evidence type="ECO:0000313" key="10">
    <source>
        <dbReference type="EMBL" id="KAL3273512.1"/>
    </source>
</evidence>
<dbReference type="InterPro" id="IPR000595">
    <property type="entry name" value="cNMP-bd_dom"/>
</dbReference>
<dbReference type="CDD" id="cd00038">
    <property type="entry name" value="CAP_ED"/>
    <property type="match status" value="1"/>
</dbReference>
<dbReference type="SMART" id="SM00100">
    <property type="entry name" value="cNMP"/>
    <property type="match status" value="1"/>
</dbReference>
<dbReference type="PANTHER" id="PTHR45638">
    <property type="entry name" value="CYCLIC NUCLEOTIDE-GATED CATION CHANNEL SUBUNIT A"/>
    <property type="match status" value="1"/>
</dbReference>
<dbReference type="PROSITE" id="PS00888">
    <property type="entry name" value="CNMP_BINDING_1"/>
    <property type="match status" value="1"/>
</dbReference>
<evidence type="ECO:0000256" key="7">
    <source>
        <dbReference type="ARBA" id="ARBA00023286"/>
    </source>
</evidence>
<feature type="domain" description="Cyclic nucleotide-binding" evidence="9">
    <location>
        <begin position="22"/>
        <end position="138"/>
    </location>
</feature>
<comment type="subcellular location">
    <subcellularLocation>
        <location evidence="1">Membrane</location>
        <topology evidence="1">Multi-pass membrane protein</topology>
    </subcellularLocation>
</comment>
<evidence type="ECO:0000256" key="4">
    <source>
        <dbReference type="ARBA" id="ARBA00022989"/>
    </source>
</evidence>
<evidence type="ECO:0000256" key="8">
    <source>
        <dbReference type="ARBA" id="ARBA00023303"/>
    </source>
</evidence>
<dbReference type="InterPro" id="IPR018488">
    <property type="entry name" value="cNMP-bd_CS"/>
</dbReference>
<dbReference type="InterPro" id="IPR018490">
    <property type="entry name" value="cNMP-bd_dom_sf"/>
</dbReference>